<dbReference type="InterPro" id="IPR019945">
    <property type="entry name" value="F420_G6P_DH-rel"/>
</dbReference>
<evidence type="ECO:0000313" key="3">
    <source>
        <dbReference type="EMBL" id="MET3757327.1"/>
    </source>
</evidence>
<dbReference type="InterPro" id="IPR050564">
    <property type="entry name" value="F420-G6PD/mer"/>
</dbReference>
<organism evidence="3 4">
    <name type="scientific">Rhizobium binae</name>
    <dbReference type="NCBI Taxonomy" id="1138190"/>
    <lineage>
        <taxon>Bacteria</taxon>
        <taxon>Pseudomonadati</taxon>
        <taxon>Pseudomonadota</taxon>
        <taxon>Alphaproteobacteria</taxon>
        <taxon>Hyphomicrobiales</taxon>
        <taxon>Rhizobiaceae</taxon>
        <taxon>Rhizobium/Agrobacterium group</taxon>
        <taxon>Rhizobium</taxon>
    </lineage>
</organism>
<dbReference type="PANTHER" id="PTHR43244:SF1">
    <property type="entry name" value="5,10-METHYLENETETRAHYDROMETHANOPTERIN REDUCTASE"/>
    <property type="match status" value="1"/>
</dbReference>
<evidence type="ECO:0000259" key="2">
    <source>
        <dbReference type="Pfam" id="PF00296"/>
    </source>
</evidence>
<sequence length="417" mass="45393">MTLIGYHASHEQFLPSELLGYVQAAEAAGFDAVMSSDHLTPWSERQGQSGFAWAWLGAALQATRSIPFGIITVPMGWRYHPAITAQAGATIAEMFSGRLPWIAVGSGQAMNEHVIGERWPSKAERNERLGAAVEIIRDLWAGKLVSRSEPIKVDQARVHTLPDRLPRIIAGALSPETAEWAGGWADALITINQPPDKLGQVVDAFRRGGGKEKPLYLQTHVSYAGSEEEARASAFDQWRSNAISAAISETLRLPREFDEACLKVRPEDMDEHVRISADPQQHVEWLKADVAMGFEEIYIHNVGRNQREFIKAFGREVLPAFRVGGPAAAPDRAIRGDLGAGQVSADEDFNQCGWSSSPPTVACPKEVSCSRSTPTPGSPSASFYFRSPAIGCLAGLLLSASNRATVKPLISMPTSWR</sequence>
<evidence type="ECO:0000313" key="4">
    <source>
        <dbReference type="Proteomes" id="UP001549077"/>
    </source>
</evidence>
<reference evidence="3 4" key="1">
    <citation type="submission" date="2024-06" db="EMBL/GenBank/DDBJ databases">
        <title>Genomic Encyclopedia of Type Strains, Phase IV (KMG-IV): sequencing the most valuable type-strain genomes for metagenomic binning, comparative biology and taxonomic classification.</title>
        <authorList>
            <person name="Goeker M."/>
        </authorList>
    </citation>
    <scope>NUCLEOTIDE SEQUENCE [LARGE SCALE GENOMIC DNA]</scope>
    <source>
        <strain evidence="3 4">DSM 29288</strain>
    </source>
</reference>
<feature type="domain" description="Luciferase-like" evidence="2">
    <location>
        <begin position="11"/>
        <end position="295"/>
    </location>
</feature>
<dbReference type="Gene3D" id="3.20.20.30">
    <property type="entry name" value="Luciferase-like domain"/>
    <property type="match status" value="1"/>
</dbReference>
<dbReference type="Proteomes" id="UP001549077">
    <property type="component" value="Unassembled WGS sequence"/>
</dbReference>
<dbReference type="SUPFAM" id="SSF51679">
    <property type="entry name" value="Bacterial luciferase-like"/>
    <property type="match status" value="1"/>
</dbReference>
<name>A0ABV2MLJ7_9HYPH</name>
<dbReference type="EMBL" id="JBEPMY010000016">
    <property type="protein sequence ID" value="MET3757327.1"/>
    <property type="molecule type" value="Genomic_DNA"/>
</dbReference>
<evidence type="ECO:0000256" key="1">
    <source>
        <dbReference type="ARBA" id="ARBA00023002"/>
    </source>
</evidence>
<dbReference type="PANTHER" id="PTHR43244">
    <property type="match status" value="1"/>
</dbReference>
<dbReference type="InterPro" id="IPR036661">
    <property type="entry name" value="Luciferase-like_sf"/>
</dbReference>
<comment type="caution">
    <text evidence="3">The sequence shown here is derived from an EMBL/GenBank/DDBJ whole genome shotgun (WGS) entry which is preliminary data.</text>
</comment>
<keyword evidence="1" id="KW-0560">Oxidoreductase</keyword>
<gene>
    <name evidence="3" type="ORF">ABID08_004708</name>
</gene>
<accession>A0ABV2MLJ7</accession>
<proteinExistence type="predicted"/>
<keyword evidence="4" id="KW-1185">Reference proteome</keyword>
<dbReference type="Pfam" id="PF00296">
    <property type="entry name" value="Bac_luciferase"/>
    <property type="match status" value="1"/>
</dbReference>
<dbReference type="NCBIfam" id="TIGR03557">
    <property type="entry name" value="F420_G6P_family"/>
    <property type="match status" value="1"/>
</dbReference>
<dbReference type="InterPro" id="IPR023907">
    <property type="entry name" value="Non-F420_Flavin_OxRdtase"/>
</dbReference>
<dbReference type="NCBIfam" id="TIGR03885">
    <property type="entry name" value="flavin_revert"/>
    <property type="match status" value="1"/>
</dbReference>
<dbReference type="InterPro" id="IPR011251">
    <property type="entry name" value="Luciferase-like_dom"/>
</dbReference>
<protein>
    <submittedName>
        <fullName evidence="3">Non-F420 flavinoid oxidoreductase</fullName>
    </submittedName>
</protein>